<dbReference type="Gene3D" id="3.40.50.720">
    <property type="entry name" value="NAD(P)-binding Rossmann-like Domain"/>
    <property type="match status" value="1"/>
</dbReference>
<evidence type="ECO:0000313" key="4">
    <source>
        <dbReference type="EMBL" id="QAY61703.1"/>
    </source>
</evidence>
<evidence type="ECO:0000313" key="5">
    <source>
        <dbReference type="Proteomes" id="UP000293995"/>
    </source>
</evidence>
<protein>
    <submittedName>
        <fullName evidence="4">SDR family NAD(P)-dependent oxidoreductase</fullName>
    </submittedName>
</protein>
<dbReference type="AlphaFoldDB" id="A0A4P6EJ95"/>
<keyword evidence="5" id="KW-1185">Reference proteome</keyword>
<dbReference type="PANTHER" id="PTHR43391:SF91">
    <property type="entry name" value="OS04G0390700 PROTEIN"/>
    <property type="match status" value="1"/>
</dbReference>
<dbReference type="EMBL" id="CP035494">
    <property type="protein sequence ID" value="QAY61703.1"/>
    <property type="molecule type" value="Genomic_DNA"/>
</dbReference>
<evidence type="ECO:0000256" key="1">
    <source>
        <dbReference type="ARBA" id="ARBA00006484"/>
    </source>
</evidence>
<dbReference type="Proteomes" id="UP000293995">
    <property type="component" value="Chromosome"/>
</dbReference>
<evidence type="ECO:0000256" key="2">
    <source>
        <dbReference type="ARBA" id="ARBA00023002"/>
    </source>
</evidence>
<sequence>MELHGATALVTGVGIDNLGHHLVRQLIERGATRVYAAARRPENVHVDEAEIIRLDLTDAASIEGAARAAADVDILINNAATFAGDLNFIDADLDRVRRLFETNFYGTLRMVQAFTPILEHNGGGAILNVLSAAAWSHLDGVDVYGATKAAGWRMTESLRHELAPRGIQVSSLLFGMAATPTLRAYADAVAGPGVMDAMMTPPAEIARIALDGIEAGRSQILGDRLAVDARAALADDPEPVVITSPRVVAHGVS</sequence>
<dbReference type="PRINTS" id="PR00081">
    <property type="entry name" value="GDHRDH"/>
</dbReference>
<evidence type="ECO:0000256" key="3">
    <source>
        <dbReference type="RuleBase" id="RU000363"/>
    </source>
</evidence>
<dbReference type="InterPro" id="IPR020904">
    <property type="entry name" value="Sc_DH/Rdtase_CS"/>
</dbReference>
<dbReference type="OrthoDB" id="3212478at2"/>
<reference evidence="4 5" key="1">
    <citation type="submission" date="2019-01" db="EMBL/GenBank/DDBJ databases">
        <title>Genome sequencing of strain DFW100M-13.</title>
        <authorList>
            <person name="Heo J."/>
            <person name="Kim S.-J."/>
            <person name="Kim J.-S."/>
            <person name="Hong S.-B."/>
            <person name="Kwon S.-W."/>
        </authorList>
    </citation>
    <scope>NUCLEOTIDE SEQUENCE [LARGE SCALE GENOMIC DNA]</scope>
    <source>
        <strain evidence="4 5">DFW100M-13</strain>
    </source>
</reference>
<keyword evidence="2" id="KW-0560">Oxidoreductase</keyword>
<proteinExistence type="inferred from homology"/>
<dbReference type="PROSITE" id="PS00061">
    <property type="entry name" value="ADH_SHORT"/>
    <property type="match status" value="1"/>
</dbReference>
<gene>
    <name evidence="4" type="ORF">ET475_04125</name>
</gene>
<dbReference type="InterPro" id="IPR036291">
    <property type="entry name" value="NAD(P)-bd_dom_sf"/>
</dbReference>
<comment type="similarity">
    <text evidence="1 3">Belongs to the short-chain dehydrogenases/reductases (SDR) family.</text>
</comment>
<dbReference type="Pfam" id="PF00106">
    <property type="entry name" value="adh_short"/>
    <property type="match status" value="1"/>
</dbReference>
<dbReference type="GO" id="GO:0005829">
    <property type="term" value="C:cytosol"/>
    <property type="evidence" value="ECO:0007669"/>
    <property type="project" value="TreeGrafter"/>
</dbReference>
<dbReference type="InterPro" id="IPR002347">
    <property type="entry name" value="SDR_fam"/>
</dbReference>
<dbReference type="GO" id="GO:0016491">
    <property type="term" value="F:oxidoreductase activity"/>
    <property type="evidence" value="ECO:0007669"/>
    <property type="project" value="UniProtKB-KW"/>
</dbReference>
<dbReference type="PRINTS" id="PR00080">
    <property type="entry name" value="SDRFAMILY"/>
</dbReference>
<dbReference type="PANTHER" id="PTHR43391">
    <property type="entry name" value="RETINOL DEHYDROGENASE-RELATED"/>
    <property type="match status" value="1"/>
</dbReference>
<accession>A0A4P6EJ95</accession>
<dbReference type="KEGG" id="mprt:ET475_04125"/>
<dbReference type="SUPFAM" id="SSF51735">
    <property type="entry name" value="NAD(P)-binding Rossmann-fold domains"/>
    <property type="match status" value="1"/>
</dbReference>
<organism evidence="4 5">
    <name type="scientific">Microbacterium protaetiae</name>
    <dbReference type="NCBI Taxonomy" id="2509458"/>
    <lineage>
        <taxon>Bacteria</taxon>
        <taxon>Bacillati</taxon>
        <taxon>Actinomycetota</taxon>
        <taxon>Actinomycetes</taxon>
        <taxon>Micrococcales</taxon>
        <taxon>Microbacteriaceae</taxon>
        <taxon>Microbacterium</taxon>
    </lineage>
</organism>
<name>A0A4P6EJ95_9MICO</name>